<name>A0A8H7RXB1_9FUNG</name>
<dbReference type="PANTHER" id="PTHR33066:SF2">
    <property type="entry name" value="FILAGGRIN-2-LIKE"/>
    <property type="match status" value="1"/>
</dbReference>
<dbReference type="OrthoDB" id="2281581at2759"/>
<reference evidence="1 2" key="1">
    <citation type="submission" date="2020-12" db="EMBL/GenBank/DDBJ databases">
        <title>Metabolic potential, ecology and presence of endohyphal bacteria is reflected in genomic diversity of Mucoromycotina.</title>
        <authorList>
            <person name="Muszewska A."/>
            <person name="Okrasinska A."/>
            <person name="Steczkiewicz K."/>
            <person name="Drgas O."/>
            <person name="Orlowska M."/>
            <person name="Perlinska-Lenart U."/>
            <person name="Aleksandrzak-Piekarczyk T."/>
            <person name="Szatraj K."/>
            <person name="Zielenkiewicz U."/>
            <person name="Pilsyk S."/>
            <person name="Malc E."/>
            <person name="Mieczkowski P."/>
            <person name="Kruszewska J.S."/>
            <person name="Biernat P."/>
            <person name="Pawlowska J."/>
        </authorList>
    </citation>
    <scope>NUCLEOTIDE SEQUENCE [LARGE SCALE GENOMIC DNA]</scope>
    <source>
        <strain evidence="1 2">CBS 142.35</strain>
    </source>
</reference>
<sequence length="481" mass="54897">KRRTQTCLQPEETQLISYSTSFQNGDTSRSNTYNQTQQLVDFNRFIRCISSHTSTPNITTLPSFPLGQYNISIQNDPFWSVLDTLVVYQNNQAYSRMGSTTEHSSQCLSRRLDFDRVLVSTSTTTNTLGSTETAITWMDYQHEEIDSYTHSTDRPPRLLIEYHNNDCTIARTEDSRLTGEYSTSIKNTISISMHDPQFDYADSISNVCHYTSSPIHPTFITNEESDSTINSRLGHKASSYNGMYTGALLVGTQPSIMEWAEYPSPNTTTNNLRRCEQHGLGLQPLSTKSTTFTSLRPLESSRSLYVNQLERVEGRLSCITHIPSLTEHAHINQDGQYHFNVLYQQIRRNEIIDIDDARNNSMEMVPKERNQYSVTSRSRHIKSNSRFRVMTTIPKEQLDDTTINVSTNPTLLGTKRHRPFCRSEYDSAKKVRIVASRSWQLCDGCIHLVLAAIPLSISQPTMESHHPLPPFFLLNKNKVLI</sequence>
<keyword evidence="2" id="KW-1185">Reference proteome</keyword>
<protein>
    <submittedName>
        <fullName evidence="1">Uncharacterized protein</fullName>
    </submittedName>
</protein>
<dbReference type="Proteomes" id="UP000646827">
    <property type="component" value="Unassembled WGS sequence"/>
</dbReference>
<dbReference type="AlphaFoldDB" id="A0A8H7RXB1"/>
<comment type="caution">
    <text evidence="1">The sequence shown here is derived from an EMBL/GenBank/DDBJ whole genome shotgun (WGS) entry which is preliminary data.</text>
</comment>
<proteinExistence type="predicted"/>
<gene>
    <name evidence="1" type="ORF">INT45_013983</name>
</gene>
<dbReference type="EMBL" id="JAEPRB010000224">
    <property type="protein sequence ID" value="KAG2218545.1"/>
    <property type="molecule type" value="Genomic_DNA"/>
</dbReference>
<feature type="non-terminal residue" evidence="1">
    <location>
        <position position="1"/>
    </location>
</feature>
<evidence type="ECO:0000313" key="1">
    <source>
        <dbReference type="EMBL" id="KAG2218545.1"/>
    </source>
</evidence>
<evidence type="ECO:0000313" key="2">
    <source>
        <dbReference type="Proteomes" id="UP000646827"/>
    </source>
</evidence>
<accession>A0A8H7RXB1</accession>
<organism evidence="1 2">
    <name type="scientific">Circinella minor</name>
    <dbReference type="NCBI Taxonomy" id="1195481"/>
    <lineage>
        <taxon>Eukaryota</taxon>
        <taxon>Fungi</taxon>
        <taxon>Fungi incertae sedis</taxon>
        <taxon>Mucoromycota</taxon>
        <taxon>Mucoromycotina</taxon>
        <taxon>Mucoromycetes</taxon>
        <taxon>Mucorales</taxon>
        <taxon>Lichtheimiaceae</taxon>
        <taxon>Circinella</taxon>
    </lineage>
</organism>
<dbReference type="PANTHER" id="PTHR33066">
    <property type="entry name" value="INTEGRASE_SAM-LIKE_N DOMAIN-CONTAINING PROTEIN"/>
    <property type="match status" value="1"/>
</dbReference>